<gene>
    <name evidence="2" type="ORF">HYPDE_31013</name>
</gene>
<protein>
    <submittedName>
        <fullName evidence="2">Uncharacterized protein</fullName>
    </submittedName>
</protein>
<evidence type="ECO:0000256" key="1">
    <source>
        <dbReference type="SAM" id="MobiDB-lite"/>
    </source>
</evidence>
<dbReference type="Proteomes" id="UP000005952">
    <property type="component" value="Chromosome"/>
</dbReference>
<proteinExistence type="predicted"/>
<organism evidence="2 3">
    <name type="scientific">Hyphomicrobium denitrificans 1NES1</name>
    <dbReference type="NCBI Taxonomy" id="670307"/>
    <lineage>
        <taxon>Bacteria</taxon>
        <taxon>Pseudomonadati</taxon>
        <taxon>Pseudomonadota</taxon>
        <taxon>Alphaproteobacteria</taxon>
        <taxon>Hyphomicrobiales</taxon>
        <taxon>Hyphomicrobiaceae</taxon>
        <taxon>Hyphomicrobium</taxon>
    </lineage>
</organism>
<dbReference type="KEGG" id="hdt:HYPDE_31013"/>
<evidence type="ECO:0000313" key="3">
    <source>
        <dbReference type="Proteomes" id="UP000005952"/>
    </source>
</evidence>
<accession>N0B6M2</accession>
<sequence length="97" mass="10325">MLGIYLNQDHYISKRGGHLSLNVCQVQQRTVAGRNRPAGTHRTPCSKADFPPESGPASASLRASKVVQSAATLSAGNGTGRANTFDLVKHLNRTGRP</sequence>
<dbReference type="STRING" id="670307.HYPDE_31013"/>
<evidence type="ECO:0000313" key="2">
    <source>
        <dbReference type="EMBL" id="AGK57877.1"/>
    </source>
</evidence>
<dbReference type="HOGENOM" id="CLU_2342960_0_0_5"/>
<keyword evidence="3" id="KW-1185">Reference proteome</keyword>
<name>N0B6M2_9HYPH</name>
<reference evidence="2 3" key="1">
    <citation type="journal article" date="2013" name="Genome Announc.">
        <title>Genome sequences for three denitrifying bacterial strains isolated from a uranium- and nitrate-contaminated subsurface environment.</title>
        <authorList>
            <person name="Venkatramanan R."/>
            <person name="Prakash O."/>
            <person name="Woyke T."/>
            <person name="Chain P."/>
            <person name="Goodwin L.A."/>
            <person name="Watson D."/>
            <person name="Brooks S."/>
            <person name="Kostka J.E."/>
            <person name="Green S.J."/>
        </authorList>
    </citation>
    <scope>NUCLEOTIDE SEQUENCE [LARGE SCALE GENOMIC DNA]</scope>
    <source>
        <strain evidence="2 3">1NES1</strain>
    </source>
</reference>
<feature type="region of interest" description="Disordered" evidence="1">
    <location>
        <begin position="31"/>
        <end position="60"/>
    </location>
</feature>
<dbReference type="EMBL" id="CP005587">
    <property type="protein sequence ID" value="AGK57877.1"/>
    <property type="molecule type" value="Genomic_DNA"/>
</dbReference>
<dbReference type="AlphaFoldDB" id="N0B6M2"/>